<protein>
    <submittedName>
        <fullName evidence="1">Uncharacterized protein</fullName>
    </submittedName>
</protein>
<reference evidence="1" key="1">
    <citation type="submission" date="2021-02" db="EMBL/GenBank/DDBJ databases">
        <authorList>
            <person name="Nowell W R."/>
        </authorList>
    </citation>
    <scope>NUCLEOTIDE SEQUENCE</scope>
    <source>
        <strain evidence="1">Ploen Becks lab</strain>
    </source>
</reference>
<evidence type="ECO:0000313" key="1">
    <source>
        <dbReference type="EMBL" id="CAF1074920.1"/>
    </source>
</evidence>
<dbReference type="InterPro" id="IPR036213">
    <property type="entry name" value="Calpain_III_sf"/>
</dbReference>
<dbReference type="OrthoDB" id="424753at2759"/>
<keyword evidence="2" id="KW-1185">Reference proteome</keyword>
<comment type="caution">
    <text evidence="1">The sequence shown here is derived from an EMBL/GenBank/DDBJ whole genome shotgun (WGS) entry which is preliminary data.</text>
</comment>
<dbReference type="Proteomes" id="UP000663879">
    <property type="component" value="Unassembled WGS sequence"/>
</dbReference>
<proteinExistence type="predicted"/>
<dbReference type="SUPFAM" id="SSF49758">
    <property type="entry name" value="Calpain large subunit, middle domain (domain III)"/>
    <property type="match status" value="1"/>
</dbReference>
<dbReference type="Gene3D" id="2.60.120.380">
    <property type="match status" value="1"/>
</dbReference>
<accession>A0A814M981</accession>
<dbReference type="AlphaFoldDB" id="A0A814M981"/>
<gene>
    <name evidence="1" type="ORF">OXX778_LOCUS19914</name>
</gene>
<organism evidence="1 2">
    <name type="scientific">Brachionus calyciflorus</name>
    <dbReference type="NCBI Taxonomy" id="104777"/>
    <lineage>
        <taxon>Eukaryota</taxon>
        <taxon>Metazoa</taxon>
        <taxon>Spiralia</taxon>
        <taxon>Gnathifera</taxon>
        <taxon>Rotifera</taxon>
        <taxon>Eurotatoria</taxon>
        <taxon>Monogononta</taxon>
        <taxon>Pseudotrocha</taxon>
        <taxon>Ploima</taxon>
        <taxon>Brachionidae</taxon>
        <taxon>Brachionus</taxon>
    </lineage>
</organism>
<sequence>MSFEDYYTFFNSMDSVHVDLDGLANDKLTNDTDLSWNLIQIKGEWISGNDPEPFWKNPQHTYEIPSNKLKCALIVSLLQTDTAQKRIKSN</sequence>
<dbReference type="EMBL" id="CAJNOC010006307">
    <property type="protein sequence ID" value="CAF1074920.1"/>
    <property type="molecule type" value="Genomic_DNA"/>
</dbReference>
<name>A0A814M981_9BILA</name>
<evidence type="ECO:0000313" key="2">
    <source>
        <dbReference type="Proteomes" id="UP000663879"/>
    </source>
</evidence>
<feature type="non-terminal residue" evidence="1">
    <location>
        <position position="90"/>
    </location>
</feature>